<dbReference type="EMBL" id="CP051128">
    <property type="protein sequence ID" value="QIZ10336.1"/>
    <property type="molecule type" value="Genomic_DNA"/>
</dbReference>
<reference evidence="2 3" key="2">
    <citation type="submission" date="2020-04" db="EMBL/GenBank/DDBJ databases">
        <authorList>
            <person name="Fomenkov A."/>
            <person name="Anton B.P."/>
            <person name="Roberts R.J."/>
        </authorList>
    </citation>
    <scope>NUCLEOTIDE SEQUENCE [LARGE SCALE GENOMIC DNA]</scope>
    <source>
        <strain evidence="2 3">S2</strain>
    </source>
</reference>
<sequence length="608" mass="69301">MMRKISTNLFLFEDTCNVYVIKTGVTAVLIDFGDGNVLQHLSSIGVENVTDIFMTHHHRDQAQGLPIAVQEGIRIWVPHIEQDLFHHIDEHWKARVITNNYNMRQDRFSLLQSVPVYGTLKDYSTHVINGVSLTIIPTPGHTIGSVTVIAEIDDKMTAFTGDLIYAPGKVWSMSATQWTYNGGEGIALSVLSLLDVKDRNPDLLLPSHGQLMERPSDAIDLLIERFADLMEQRNHNPRLFTLRENPYEEITPHLLKNNTSMSHAYVVLSESGKALLIDFGYDFIGGIAAGSDRASRRPWLYTLSKLKEQYGVEKIDVVIPTHYHDDHLAGMNLLRDVEGTEVWCPENFSDVLENPKKYDLPCLWYDPIPVDRQLPLNKKIKWEEFEFTFYEQPGHTLYAAAIEFIVDGKRVLAIGDQYQGDDGQFNYVYHNQFRIWDYIDSAELYKTVNPDILISGHWDPVFVSEEFLQQIEDNGKVLEQLHRDLLPLNELDLGAEGFGAIIHPYQTEVQSGKTFSVTVEIKNPFHEEKEVFAKMITPINWIVDKDEFKAKLPRMETIQFTTTIKVPLGTTGYRERIAVDLTVGEHHFGQHAEALVTIKNQPVLGGDK</sequence>
<name>A0A6H1P9T2_PRIMG</name>
<dbReference type="SMART" id="SM00849">
    <property type="entry name" value="Lactamase_B"/>
    <property type="match status" value="2"/>
</dbReference>
<evidence type="ECO:0000313" key="2">
    <source>
        <dbReference type="EMBL" id="QIZ10336.1"/>
    </source>
</evidence>
<gene>
    <name evidence="2" type="ORF">HFZ78_29505</name>
</gene>
<dbReference type="InterPro" id="IPR001279">
    <property type="entry name" value="Metallo-B-lactamas"/>
</dbReference>
<dbReference type="PANTHER" id="PTHR23131">
    <property type="entry name" value="ENDORIBONUCLEASE LACTB2"/>
    <property type="match status" value="1"/>
</dbReference>
<dbReference type="InterPro" id="IPR050662">
    <property type="entry name" value="Sec-metab_biosynth-thioest"/>
</dbReference>
<organism evidence="2 3">
    <name type="scientific">Priestia megaterium</name>
    <name type="common">Bacillus megaterium</name>
    <dbReference type="NCBI Taxonomy" id="1404"/>
    <lineage>
        <taxon>Bacteria</taxon>
        <taxon>Bacillati</taxon>
        <taxon>Bacillota</taxon>
        <taxon>Bacilli</taxon>
        <taxon>Bacillales</taxon>
        <taxon>Bacillaceae</taxon>
        <taxon>Priestia</taxon>
    </lineage>
</organism>
<evidence type="ECO:0000259" key="1">
    <source>
        <dbReference type="SMART" id="SM00849"/>
    </source>
</evidence>
<feature type="domain" description="Metallo-beta-lactamase" evidence="1">
    <location>
        <begin position="261"/>
        <end position="457"/>
    </location>
</feature>
<dbReference type="InterPro" id="IPR036866">
    <property type="entry name" value="RibonucZ/Hydroxyglut_hydro"/>
</dbReference>
<dbReference type="AlphaFoldDB" id="A0A6H1P9T2"/>
<keyword evidence="2" id="KW-0378">Hydrolase</keyword>
<dbReference type="GO" id="GO:0016787">
    <property type="term" value="F:hydrolase activity"/>
    <property type="evidence" value="ECO:0007669"/>
    <property type="project" value="UniProtKB-KW"/>
</dbReference>
<accession>A0A6H1P9T2</accession>
<dbReference type="CDD" id="cd06262">
    <property type="entry name" value="metallo-hydrolase-like_MBL-fold"/>
    <property type="match status" value="2"/>
</dbReference>
<reference evidence="2 3" key="1">
    <citation type="submission" date="2020-04" db="EMBL/GenBank/DDBJ databases">
        <title>Genome-Wide Identification of 5-Methylcytosine Sites in Bacterial Genomes By High-Throughput Sequencing of MspJI Restriction Fragments.</title>
        <authorList>
            <person name="Wu V."/>
        </authorList>
    </citation>
    <scope>NUCLEOTIDE SEQUENCE [LARGE SCALE GENOMIC DNA]</scope>
    <source>
        <strain evidence="2 3">S2</strain>
    </source>
</reference>
<dbReference type="Proteomes" id="UP000501868">
    <property type="component" value="Chromosome"/>
</dbReference>
<protein>
    <submittedName>
        <fullName evidence="2">MBL fold metallo-hydrolase</fullName>
    </submittedName>
</protein>
<dbReference type="Pfam" id="PF00753">
    <property type="entry name" value="Lactamase_B"/>
    <property type="match status" value="2"/>
</dbReference>
<evidence type="ECO:0000313" key="3">
    <source>
        <dbReference type="Proteomes" id="UP000501868"/>
    </source>
</evidence>
<feature type="domain" description="Metallo-beta-lactamase" evidence="1">
    <location>
        <begin position="15"/>
        <end position="208"/>
    </location>
</feature>
<dbReference type="PANTHER" id="PTHR23131:SF0">
    <property type="entry name" value="ENDORIBONUCLEASE LACTB2"/>
    <property type="match status" value="1"/>
</dbReference>
<proteinExistence type="predicted"/>
<dbReference type="SUPFAM" id="SSF56281">
    <property type="entry name" value="Metallo-hydrolase/oxidoreductase"/>
    <property type="match status" value="2"/>
</dbReference>
<dbReference type="Gene3D" id="3.60.15.10">
    <property type="entry name" value="Ribonuclease Z/Hydroxyacylglutathione hydrolase-like"/>
    <property type="match status" value="2"/>
</dbReference>